<protein>
    <submittedName>
        <fullName evidence="1">Uncharacterized protein</fullName>
    </submittedName>
</protein>
<sequence length="110" mass="12641">MDIDEIYIDYSREYDKELNMVHGFGSVSSFMEEGINEPIHIGSIIYNFYNMFSFNQEKDALISADAVSGDEEYIMSTLLNNGFEFEEGGALITLDRIVLKEQWVNTKIYG</sequence>
<name>A0A917PVR7_9BACI</name>
<dbReference type="Proteomes" id="UP000658382">
    <property type="component" value="Unassembled WGS sequence"/>
</dbReference>
<dbReference type="RefSeq" id="WP_188632567.1">
    <property type="nucleotide sequence ID" value="NZ_BMNQ01000017.1"/>
</dbReference>
<reference evidence="1" key="2">
    <citation type="submission" date="2020-09" db="EMBL/GenBank/DDBJ databases">
        <authorList>
            <person name="Sun Q."/>
            <person name="Ohkuma M."/>
        </authorList>
    </citation>
    <scope>NUCLEOTIDE SEQUENCE</scope>
    <source>
        <strain evidence="1">JCM 12580</strain>
    </source>
</reference>
<accession>A0A917PVR7</accession>
<keyword evidence="2" id="KW-1185">Reference proteome</keyword>
<reference evidence="1" key="1">
    <citation type="journal article" date="2014" name="Int. J. Syst. Evol. Microbiol.">
        <title>Complete genome sequence of Corynebacterium casei LMG S-19264T (=DSM 44701T), isolated from a smear-ripened cheese.</title>
        <authorList>
            <consortium name="US DOE Joint Genome Institute (JGI-PGF)"/>
            <person name="Walter F."/>
            <person name="Albersmeier A."/>
            <person name="Kalinowski J."/>
            <person name="Ruckert C."/>
        </authorList>
    </citation>
    <scope>NUCLEOTIDE SEQUENCE</scope>
    <source>
        <strain evidence="1">JCM 12580</strain>
    </source>
</reference>
<proteinExistence type="predicted"/>
<evidence type="ECO:0000313" key="1">
    <source>
        <dbReference type="EMBL" id="GGJ94216.1"/>
    </source>
</evidence>
<organism evidence="1 2">
    <name type="scientific">Lentibacillus kapialis</name>
    <dbReference type="NCBI Taxonomy" id="340214"/>
    <lineage>
        <taxon>Bacteria</taxon>
        <taxon>Bacillati</taxon>
        <taxon>Bacillota</taxon>
        <taxon>Bacilli</taxon>
        <taxon>Bacillales</taxon>
        <taxon>Bacillaceae</taxon>
        <taxon>Lentibacillus</taxon>
    </lineage>
</organism>
<dbReference type="EMBL" id="BMNQ01000017">
    <property type="protein sequence ID" value="GGJ94216.1"/>
    <property type="molecule type" value="Genomic_DNA"/>
</dbReference>
<gene>
    <name evidence="1" type="ORF">GCM10007063_15920</name>
</gene>
<evidence type="ECO:0000313" key="2">
    <source>
        <dbReference type="Proteomes" id="UP000658382"/>
    </source>
</evidence>
<dbReference type="AlphaFoldDB" id="A0A917PVR7"/>
<comment type="caution">
    <text evidence="1">The sequence shown here is derived from an EMBL/GenBank/DDBJ whole genome shotgun (WGS) entry which is preliminary data.</text>
</comment>